<reference evidence="3" key="2">
    <citation type="submission" date="2025-05" db="UniProtKB">
        <authorList>
            <consortium name="Ensembl"/>
        </authorList>
    </citation>
    <scope>IDENTIFICATION</scope>
</reference>
<dbReference type="RefSeq" id="XP_040048363.1">
    <property type="nucleotide sequence ID" value="XM_040192429.1"/>
</dbReference>
<proteinExistence type="predicted"/>
<feature type="region of interest" description="Disordered" evidence="1">
    <location>
        <begin position="1"/>
        <end position="146"/>
    </location>
</feature>
<evidence type="ECO:0000259" key="2">
    <source>
        <dbReference type="PROSITE" id="PS50033"/>
    </source>
</evidence>
<dbReference type="Pfam" id="PF00789">
    <property type="entry name" value="UBX"/>
    <property type="match status" value="1"/>
</dbReference>
<keyword evidence="4" id="KW-1185">Reference proteome</keyword>
<accession>A0AAQ4NS73</accession>
<feature type="compositionally biased region" description="Basic residues" evidence="1">
    <location>
        <begin position="1"/>
        <end position="13"/>
    </location>
</feature>
<dbReference type="SMART" id="SM00166">
    <property type="entry name" value="UBX"/>
    <property type="match status" value="1"/>
</dbReference>
<dbReference type="AlphaFoldDB" id="A0AAQ4NS73"/>
<dbReference type="InterPro" id="IPR029071">
    <property type="entry name" value="Ubiquitin-like_domsf"/>
</dbReference>
<dbReference type="Gene3D" id="3.10.20.90">
    <property type="entry name" value="Phosphatidylinositol 3-kinase Catalytic Subunit, Chain A, domain 1"/>
    <property type="match status" value="1"/>
</dbReference>
<feature type="compositionally biased region" description="Low complexity" evidence="1">
    <location>
        <begin position="42"/>
        <end position="55"/>
    </location>
</feature>
<dbReference type="SUPFAM" id="SSF54236">
    <property type="entry name" value="Ubiquitin-like"/>
    <property type="match status" value="1"/>
</dbReference>
<evidence type="ECO:0000313" key="4">
    <source>
        <dbReference type="Proteomes" id="UP000007635"/>
    </source>
</evidence>
<dbReference type="Proteomes" id="UP000007635">
    <property type="component" value="Chromosome XII"/>
</dbReference>
<feature type="compositionally biased region" description="Basic and acidic residues" evidence="1">
    <location>
        <begin position="112"/>
        <end position="123"/>
    </location>
</feature>
<dbReference type="GeneTree" id="ENSGT00390000012939"/>
<dbReference type="GO" id="GO:0061371">
    <property type="term" value="P:determination of heart left/right asymmetry"/>
    <property type="evidence" value="ECO:0007669"/>
    <property type="project" value="Ensembl"/>
</dbReference>
<dbReference type="GeneID" id="120828816"/>
<dbReference type="Ensembl" id="ENSGACT00000057108.1">
    <property type="protein sequence ID" value="ENSGACP00000048964.1"/>
    <property type="gene ID" value="ENSGACG00000033708.1"/>
</dbReference>
<reference evidence="3 4" key="1">
    <citation type="journal article" date="2021" name="G3 (Bethesda)">
        <title>Improved contiguity of the threespine stickleback genome using long-read sequencing.</title>
        <authorList>
            <person name="Nath S."/>
            <person name="Shaw D.E."/>
            <person name="White M.A."/>
        </authorList>
    </citation>
    <scope>NUCLEOTIDE SEQUENCE [LARGE SCALE GENOMIC DNA]</scope>
    <source>
        <strain evidence="3 4">Lake Benthic</strain>
    </source>
</reference>
<dbReference type="KEGG" id="gat:120828816"/>
<dbReference type="InterPro" id="IPR001012">
    <property type="entry name" value="UBX_dom"/>
</dbReference>
<organism evidence="3 4">
    <name type="scientific">Gasterosteus aculeatus aculeatus</name>
    <name type="common">three-spined stickleback</name>
    <dbReference type="NCBI Taxonomy" id="481459"/>
    <lineage>
        <taxon>Eukaryota</taxon>
        <taxon>Metazoa</taxon>
        <taxon>Chordata</taxon>
        <taxon>Craniata</taxon>
        <taxon>Vertebrata</taxon>
        <taxon>Euteleostomi</taxon>
        <taxon>Actinopterygii</taxon>
        <taxon>Neopterygii</taxon>
        <taxon>Teleostei</taxon>
        <taxon>Neoteleostei</taxon>
        <taxon>Acanthomorphata</taxon>
        <taxon>Eupercaria</taxon>
        <taxon>Perciformes</taxon>
        <taxon>Cottioidei</taxon>
        <taxon>Gasterosteales</taxon>
        <taxon>Gasterosteidae</taxon>
        <taxon>Gasterosteus</taxon>
    </lineage>
</organism>
<sequence>MHLTRPKSSKGRSRPSVDDSSHSGGVDATRSVQSVSPDCPASSRPSRSLRSQSQPTMRRQEDGALPVLQHAPDAPPPPLNKYTVLPSIGGRQSGVSPGKNTSTRLSYAAVLQRDRPTRDRDTTRTSGSEVGGGAGPKPLDRAPTTTEERGSLLLAIRAPCGRRFERHFDPTDTLLAVRASAELRYEAEYGGASIETMDVPRRTFTDMGMSLAQCGILNRSLLCISQD</sequence>
<dbReference type="PROSITE" id="PS50033">
    <property type="entry name" value="UBX"/>
    <property type="match status" value="1"/>
</dbReference>
<feature type="compositionally biased region" description="Polar residues" evidence="1">
    <location>
        <begin position="93"/>
        <end position="105"/>
    </location>
</feature>
<protein>
    <submittedName>
        <fullName evidence="3">UBX domain protein 10</fullName>
    </submittedName>
</protein>
<dbReference type="Ensembl" id="ENSGACT00000037710.1">
    <property type="protein sequence ID" value="ENSGACP00000029525.1"/>
    <property type="gene ID" value="ENSGACG00000033708.1"/>
</dbReference>
<evidence type="ECO:0000256" key="1">
    <source>
        <dbReference type="SAM" id="MobiDB-lite"/>
    </source>
</evidence>
<dbReference type="CTD" id="127733"/>
<evidence type="ECO:0000313" key="3">
    <source>
        <dbReference type="Ensembl" id="ENSGACP00000029525.1"/>
    </source>
</evidence>
<feature type="domain" description="UBX" evidence="2">
    <location>
        <begin position="147"/>
        <end position="224"/>
    </location>
</feature>
<name>A0AAQ4NS73_GASAC</name>